<dbReference type="InterPro" id="IPR011990">
    <property type="entry name" value="TPR-like_helical_dom_sf"/>
</dbReference>
<dbReference type="InterPro" id="IPR037919">
    <property type="entry name" value="OGT"/>
</dbReference>
<dbReference type="Pfam" id="PF13844">
    <property type="entry name" value="Glyco_transf_41"/>
    <property type="match status" value="2"/>
</dbReference>
<protein>
    <recommendedName>
        <fullName evidence="3">protein O-GlcNAc transferase</fullName>
        <ecNumber evidence="3">2.4.1.255</ecNumber>
    </recommendedName>
</protein>
<feature type="region of interest" description="Disordered" evidence="8">
    <location>
        <begin position="166"/>
        <end position="192"/>
    </location>
</feature>
<dbReference type="AlphaFoldDB" id="A0A7S2E9Z1"/>
<keyword evidence="4" id="KW-0328">Glycosyltransferase</keyword>
<evidence type="ECO:0000259" key="10">
    <source>
        <dbReference type="Pfam" id="PF13844"/>
    </source>
</evidence>
<comment type="similarity">
    <text evidence="2">Belongs to the glycosyltransferase 41 family. O-GlcNAc transferase subfamily.</text>
</comment>
<proteinExistence type="inferred from homology"/>
<gene>
    <name evidence="11" type="ORF">DBRI1063_LOCUS7871</name>
</gene>
<keyword evidence="6" id="KW-0677">Repeat</keyword>
<keyword evidence="9" id="KW-0732">Signal</keyword>
<evidence type="ECO:0000256" key="5">
    <source>
        <dbReference type="ARBA" id="ARBA00022679"/>
    </source>
</evidence>
<keyword evidence="5" id="KW-0808">Transferase</keyword>
<evidence type="ECO:0000256" key="1">
    <source>
        <dbReference type="ARBA" id="ARBA00004922"/>
    </source>
</evidence>
<dbReference type="Gene3D" id="3.40.50.2000">
    <property type="entry name" value="Glycogen Phosphorylase B"/>
    <property type="match status" value="1"/>
</dbReference>
<evidence type="ECO:0000256" key="8">
    <source>
        <dbReference type="SAM" id="MobiDB-lite"/>
    </source>
</evidence>
<evidence type="ECO:0000256" key="2">
    <source>
        <dbReference type="ARBA" id="ARBA00005386"/>
    </source>
</evidence>
<feature type="domain" description="O-GlcNAc transferase C-terminal" evidence="10">
    <location>
        <begin position="561"/>
        <end position="755"/>
    </location>
</feature>
<feature type="compositionally biased region" description="Polar residues" evidence="8">
    <location>
        <begin position="178"/>
        <end position="191"/>
    </location>
</feature>
<name>A0A7S2E9Z1_9STRA</name>
<evidence type="ECO:0000256" key="6">
    <source>
        <dbReference type="ARBA" id="ARBA00022737"/>
    </source>
</evidence>
<feature type="signal peptide" evidence="9">
    <location>
        <begin position="1"/>
        <end position="30"/>
    </location>
</feature>
<dbReference type="PANTHER" id="PTHR44366">
    <property type="entry name" value="UDP-N-ACETYLGLUCOSAMINE--PEPTIDE N-ACETYLGLUCOSAMINYLTRANSFERASE 110 KDA SUBUNIT"/>
    <property type="match status" value="1"/>
</dbReference>
<comment type="pathway">
    <text evidence="1">Protein modification; protein glycosylation.</text>
</comment>
<dbReference type="SUPFAM" id="SSF48452">
    <property type="entry name" value="TPR-like"/>
    <property type="match status" value="1"/>
</dbReference>
<dbReference type="GO" id="GO:0006493">
    <property type="term" value="P:protein O-linked glycosylation"/>
    <property type="evidence" value="ECO:0007669"/>
    <property type="project" value="InterPro"/>
</dbReference>
<dbReference type="PANTHER" id="PTHR44366:SF1">
    <property type="entry name" value="UDP-N-ACETYLGLUCOSAMINE--PEPTIDE N-ACETYLGLUCOSAMINYLTRANSFERASE 110 KDA SUBUNIT"/>
    <property type="match status" value="1"/>
</dbReference>
<evidence type="ECO:0000256" key="3">
    <source>
        <dbReference type="ARBA" id="ARBA00011970"/>
    </source>
</evidence>
<reference evidence="11" key="1">
    <citation type="submission" date="2021-01" db="EMBL/GenBank/DDBJ databases">
        <authorList>
            <person name="Corre E."/>
            <person name="Pelletier E."/>
            <person name="Niang G."/>
            <person name="Scheremetjew M."/>
            <person name="Finn R."/>
            <person name="Kale V."/>
            <person name="Holt S."/>
            <person name="Cochrane G."/>
            <person name="Meng A."/>
            <person name="Brown T."/>
            <person name="Cohen L."/>
        </authorList>
    </citation>
    <scope>NUCLEOTIDE SEQUENCE</scope>
    <source>
        <strain evidence="11">Pop2</strain>
    </source>
</reference>
<dbReference type="Gene3D" id="1.25.40.10">
    <property type="entry name" value="Tetratricopeptide repeat domain"/>
    <property type="match status" value="1"/>
</dbReference>
<feature type="chain" id="PRO_5031074489" description="protein O-GlcNAc transferase" evidence="9">
    <location>
        <begin position="31"/>
        <end position="847"/>
    </location>
</feature>
<keyword evidence="7" id="KW-0802">TPR repeat</keyword>
<dbReference type="SMART" id="SM00028">
    <property type="entry name" value="TPR"/>
    <property type="match status" value="3"/>
</dbReference>
<dbReference type="InterPro" id="IPR029489">
    <property type="entry name" value="OGT/SEC/SPY_C"/>
</dbReference>
<feature type="domain" description="O-GlcNAc transferase C-terminal" evidence="10">
    <location>
        <begin position="291"/>
        <end position="529"/>
    </location>
</feature>
<evidence type="ECO:0000256" key="7">
    <source>
        <dbReference type="ARBA" id="ARBA00022803"/>
    </source>
</evidence>
<dbReference type="InterPro" id="IPR019734">
    <property type="entry name" value="TPR_rpt"/>
</dbReference>
<accession>A0A7S2E9Z1</accession>
<evidence type="ECO:0000256" key="4">
    <source>
        <dbReference type="ARBA" id="ARBA00022676"/>
    </source>
</evidence>
<dbReference type="EMBL" id="HBGN01012367">
    <property type="protein sequence ID" value="CAD9324069.1"/>
    <property type="molecule type" value="Transcribed_RNA"/>
</dbReference>
<evidence type="ECO:0000313" key="11">
    <source>
        <dbReference type="EMBL" id="CAD9324069.1"/>
    </source>
</evidence>
<organism evidence="11">
    <name type="scientific">Ditylum brightwellii</name>
    <dbReference type="NCBI Taxonomy" id="49249"/>
    <lineage>
        <taxon>Eukaryota</taxon>
        <taxon>Sar</taxon>
        <taxon>Stramenopiles</taxon>
        <taxon>Ochrophyta</taxon>
        <taxon>Bacillariophyta</taxon>
        <taxon>Mediophyceae</taxon>
        <taxon>Lithodesmiophycidae</taxon>
        <taxon>Lithodesmiales</taxon>
        <taxon>Lithodesmiaceae</taxon>
        <taxon>Ditylum</taxon>
    </lineage>
</organism>
<dbReference type="Gene3D" id="3.40.50.11380">
    <property type="match status" value="1"/>
</dbReference>
<dbReference type="GO" id="GO:0097363">
    <property type="term" value="F:protein O-acetylglucosaminyltransferase activity"/>
    <property type="evidence" value="ECO:0007669"/>
    <property type="project" value="UniProtKB-EC"/>
</dbReference>
<dbReference type="EC" id="2.4.1.255" evidence="3"/>
<sequence length="847" mass="97122">MIQHPKAFQTSKMRYLLFLLLIVTNYLTQAEIIPTDSGETNYHKANIHFQQGRYEEAAEHYWAAVLLHSTNPSSHIGGKASYAVQDAFVPFIKCYSIRDKLADGTAYIAMESWKRGQLDMAQLYVDQTLIHDANHEEALLIKELLESGIPPNQDVLEMYLNERGMNKNKHNKGNSGSPPQLGNNASGNKNSAMGGFLTPEAHKKYEIGSDYFIKKQFALSAQAFEESCTLTGERLGVACTNAAYCRSNILQWGDKGEQFTQDMERIVDITKKEVEEYRTELPHGAFKWSKSTSVHPHMMLAYPIDSMLKRYVAESFAEMDEKTARIDPTGTKLVELPPDLPYDPKEKISDYIFQYRSLSHFKIRVAFVACGFNSKAVLYLSHDMFRFFNRSKFEVHVFSLGAPDNDNFINVAMRGVDWRQRVKDHVHTFHDVRHLKNSHIELARYIRAQDIHILIEWDGYARQGERAQGLFALRPAPIQVLHQEFLGTSGAQYVDYIVTDKMTSPMNLQHLYTEAFMYMPNHFFSKGHAMQAEVKSPTYDYGMRITMTSIPQVQMPQQTHVLGTGTPQENRCLSSEDVGPTDVSFVFCNFNKFLKNNPETVQSWMNILRSVPDSLLCLLENPREGIPNLRAYIHDMARDRHDGDDLNSRIHFLPWEANPFDHQMRNQDFCNLVLDSHPYNGHTTAQDALYGGVPIVTRSDGDDMSSRVSTSANIVLGLEDLNAYAGVEEYERIAIKLGTDEDYYDKVRTKLIDSCVQKNPMHPYWDVPRYVRNFQSGLLIAWERYLDGTDVVYGSSGVKKKHIEIIEDATTRKGTYEDDLVRWNEMNEKMIQVKKSREQQRGRYGEL</sequence>
<evidence type="ECO:0000256" key="9">
    <source>
        <dbReference type="SAM" id="SignalP"/>
    </source>
</evidence>